<evidence type="ECO:0000313" key="1">
    <source>
        <dbReference type="EMBL" id="OWR04356.1"/>
    </source>
</evidence>
<dbReference type="Proteomes" id="UP000197446">
    <property type="component" value="Unassembled WGS sequence"/>
</dbReference>
<keyword evidence="2" id="KW-1185">Reference proteome</keyword>
<dbReference type="RefSeq" id="WP_088482494.1">
    <property type="nucleotide sequence ID" value="NZ_NISI01000002.1"/>
</dbReference>
<proteinExistence type="predicted"/>
<protein>
    <recommendedName>
        <fullName evidence="3">DUF2383 domain-containing protein</fullName>
    </recommendedName>
</protein>
<evidence type="ECO:0000313" key="2">
    <source>
        <dbReference type="Proteomes" id="UP000197446"/>
    </source>
</evidence>
<comment type="caution">
    <text evidence="1">The sequence shown here is derived from an EMBL/GenBank/DDBJ whole genome shotgun (WGS) entry which is preliminary data.</text>
</comment>
<dbReference type="AlphaFoldDB" id="A0A254N8M1"/>
<organism evidence="1 2">
    <name type="scientific">Roseateles puraquae</name>
    <dbReference type="NCBI Taxonomy" id="431059"/>
    <lineage>
        <taxon>Bacteria</taxon>
        <taxon>Pseudomonadati</taxon>
        <taxon>Pseudomonadota</taxon>
        <taxon>Betaproteobacteria</taxon>
        <taxon>Burkholderiales</taxon>
        <taxon>Sphaerotilaceae</taxon>
        <taxon>Roseateles</taxon>
    </lineage>
</organism>
<reference evidence="1 2" key="1">
    <citation type="journal article" date="2007" name="Int. J. Syst. Evol. Microbiol.">
        <title>Description of Pelomonas aquatica sp. nov. and Pelomonas puraquae sp. nov., isolated from industrial and haemodialysis water.</title>
        <authorList>
            <person name="Gomila M."/>
            <person name="Bowien B."/>
            <person name="Falsen E."/>
            <person name="Moore E.R."/>
            <person name="Lalucat J."/>
        </authorList>
    </citation>
    <scope>NUCLEOTIDE SEQUENCE [LARGE SCALE GENOMIC DNA]</scope>
    <source>
        <strain evidence="1 2">CCUG 52769</strain>
    </source>
</reference>
<sequence>MDIDIGAILQTALGAATDAVRKSAPQVEDYLREIAHGHEAAIRSLAEALARGDIDEATFNDEMDDEGRTLQAELQAVAVVTKAIAQRAVNAFRDALVDGITTAVKAAL</sequence>
<evidence type="ECO:0008006" key="3">
    <source>
        <dbReference type="Google" id="ProtNLM"/>
    </source>
</evidence>
<gene>
    <name evidence="1" type="ORF">CDO81_07095</name>
</gene>
<dbReference type="OrthoDB" id="9154713at2"/>
<name>A0A254N8M1_9BURK</name>
<dbReference type="EMBL" id="NISI01000002">
    <property type="protein sequence ID" value="OWR04356.1"/>
    <property type="molecule type" value="Genomic_DNA"/>
</dbReference>
<accession>A0A254N8M1</accession>